<accession>A0A1I1DKD2</accession>
<dbReference type="STRING" id="1334022.SAMN04487907_101409"/>
<dbReference type="PROSITE" id="PS50206">
    <property type="entry name" value="RHODANESE_3"/>
    <property type="match status" value="1"/>
</dbReference>
<sequence>MNPSVLAIILVVLLGSYFVLKNFKNSNTDHSLKGKNISQFQILDVRTPKEFRQGHIKNATNFPLSDINSENLKKLDKELNYITYCAHGLRSIKASKILKENDFKVTNGGSIKDLQKLMAYSEKRN</sequence>
<reference evidence="4" key="1">
    <citation type="submission" date="2016-10" db="EMBL/GenBank/DDBJ databases">
        <authorList>
            <person name="Varghese N."/>
            <person name="Submissions S."/>
        </authorList>
    </citation>
    <scope>NUCLEOTIDE SEQUENCE [LARGE SCALE GENOMIC DNA]</scope>
    <source>
        <strain evidence="4">DSM 24499</strain>
    </source>
</reference>
<dbReference type="GO" id="GO:0016740">
    <property type="term" value="F:transferase activity"/>
    <property type="evidence" value="ECO:0007669"/>
    <property type="project" value="UniProtKB-KW"/>
</dbReference>
<feature type="transmembrane region" description="Helical" evidence="1">
    <location>
        <begin position="6"/>
        <end position="23"/>
    </location>
</feature>
<evidence type="ECO:0000313" key="3">
    <source>
        <dbReference type="EMBL" id="SFB74832.1"/>
    </source>
</evidence>
<evidence type="ECO:0000259" key="2">
    <source>
        <dbReference type="PROSITE" id="PS50206"/>
    </source>
</evidence>
<feature type="domain" description="Rhodanese" evidence="2">
    <location>
        <begin position="36"/>
        <end position="123"/>
    </location>
</feature>
<dbReference type="InterPro" id="IPR001763">
    <property type="entry name" value="Rhodanese-like_dom"/>
</dbReference>
<keyword evidence="4" id="KW-1185">Reference proteome</keyword>
<evidence type="ECO:0000256" key="1">
    <source>
        <dbReference type="SAM" id="Phobius"/>
    </source>
</evidence>
<dbReference type="PANTHER" id="PTHR43031:SF17">
    <property type="entry name" value="SULFURTRANSFERASE YTWF-RELATED"/>
    <property type="match status" value="1"/>
</dbReference>
<keyword evidence="1" id="KW-1133">Transmembrane helix</keyword>
<dbReference type="Proteomes" id="UP000199438">
    <property type="component" value="Unassembled WGS sequence"/>
</dbReference>
<dbReference type="InterPro" id="IPR036873">
    <property type="entry name" value="Rhodanese-like_dom_sf"/>
</dbReference>
<dbReference type="CDD" id="cd00158">
    <property type="entry name" value="RHOD"/>
    <property type="match status" value="1"/>
</dbReference>
<dbReference type="Pfam" id="PF00581">
    <property type="entry name" value="Rhodanese"/>
    <property type="match status" value="1"/>
</dbReference>
<dbReference type="EMBL" id="FOKV01000001">
    <property type="protein sequence ID" value="SFB74832.1"/>
    <property type="molecule type" value="Genomic_DNA"/>
</dbReference>
<name>A0A1I1DKD2_9FLAO</name>
<dbReference type="AlphaFoldDB" id="A0A1I1DKD2"/>
<organism evidence="3 4">
    <name type="scientific">Zunongwangia mangrovi</name>
    <dbReference type="NCBI Taxonomy" id="1334022"/>
    <lineage>
        <taxon>Bacteria</taxon>
        <taxon>Pseudomonadati</taxon>
        <taxon>Bacteroidota</taxon>
        <taxon>Flavobacteriia</taxon>
        <taxon>Flavobacteriales</taxon>
        <taxon>Flavobacteriaceae</taxon>
        <taxon>Zunongwangia</taxon>
    </lineage>
</organism>
<dbReference type="Gene3D" id="3.40.250.10">
    <property type="entry name" value="Rhodanese-like domain"/>
    <property type="match status" value="1"/>
</dbReference>
<dbReference type="SUPFAM" id="SSF52821">
    <property type="entry name" value="Rhodanese/Cell cycle control phosphatase"/>
    <property type="match status" value="1"/>
</dbReference>
<keyword evidence="3" id="KW-0808">Transferase</keyword>
<dbReference type="PANTHER" id="PTHR43031">
    <property type="entry name" value="FAD-DEPENDENT OXIDOREDUCTASE"/>
    <property type="match status" value="1"/>
</dbReference>
<keyword evidence="1" id="KW-0472">Membrane</keyword>
<gene>
    <name evidence="3" type="ORF">SAMN04487907_101409</name>
</gene>
<keyword evidence="1" id="KW-0812">Transmembrane</keyword>
<evidence type="ECO:0000313" key="4">
    <source>
        <dbReference type="Proteomes" id="UP000199438"/>
    </source>
</evidence>
<dbReference type="InterPro" id="IPR050229">
    <property type="entry name" value="GlpE_sulfurtransferase"/>
</dbReference>
<dbReference type="RefSeq" id="WP_245758549.1">
    <property type="nucleotide sequence ID" value="NZ_FOKV01000001.1"/>
</dbReference>
<dbReference type="SMART" id="SM00450">
    <property type="entry name" value="RHOD"/>
    <property type="match status" value="1"/>
</dbReference>
<proteinExistence type="predicted"/>
<protein>
    <submittedName>
        <fullName evidence="3">Rhodanese-related sulfurtransferase</fullName>
    </submittedName>
</protein>